<evidence type="ECO:0000313" key="2">
    <source>
        <dbReference type="Proteomes" id="UP000224634"/>
    </source>
</evidence>
<dbReference type="PANTHER" id="PTHR42749:SF1">
    <property type="entry name" value="CELL SHAPE-DETERMINING PROTEIN MREB"/>
    <property type="match status" value="1"/>
</dbReference>
<dbReference type="PANTHER" id="PTHR42749">
    <property type="entry name" value="CELL SHAPE-DETERMINING PROTEIN MREB"/>
    <property type="match status" value="1"/>
</dbReference>
<organism evidence="1 2">
    <name type="scientific">Polytolypa hystricis (strain UAMH7299)</name>
    <dbReference type="NCBI Taxonomy" id="1447883"/>
    <lineage>
        <taxon>Eukaryota</taxon>
        <taxon>Fungi</taxon>
        <taxon>Dikarya</taxon>
        <taxon>Ascomycota</taxon>
        <taxon>Pezizomycotina</taxon>
        <taxon>Eurotiomycetes</taxon>
        <taxon>Eurotiomycetidae</taxon>
        <taxon>Onygenales</taxon>
        <taxon>Onygenales incertae sedis</taxon>
        <taxon>Polytolypa</taxon>
    </lineage>
</organism>
<dbReference type="STRING" id="1447883.A0A2B7YSS5"/>
<evidence type="ECO:0008006" key="3">
    <source>
        <dbReference type="Google" id="ProtNLM"/>
    </source>
</evidence>
<dbReference type="EMBL" id="PDNA01000018">
    <property type="protein sequence ID" value="PGH23948.1"/>
    <property type="molecule type" value="Genomic_DNA"/>
</dbReference>
<keyword evidence="2" id="KW-1185">Reference proteome</keyword>
<dbReference type="CDD" id="cd10170">
    <property type="entry name" value="ASKHA_NBD_HSP70"/>
    <property type="match status" value="1"/>
</dbReference>
<evidence type="ECO:0000313" key="1">
    <source>
        <dbReference type="EMBL" id="PGH23948.1"/>
    </source>
</evidence>
<dbReference type="OrthoDB" id="2394218at2759"/>
<protein>
    <recommendedName>
        <fullName evidence="3">Hsp70-like protein</fullName>
    </recommendedName>
</protein>
<reference evidence="1 2" key="1">
    <citation type="submission" date="2017-10" db="EMBL/GenBank/DDBJ databases">
        <title>Comparative genomics in systemic dimorphic fungi from Ajellomycetaceae.</title>
        <authorList>
            <person name="Munoz J.F."/>
            <person name="Mcewen J.G."/>
            <person name="Clay O.K."/>
            <person name="Cuomo C.A."/>
        </authorList>
    </citation>
    <scope>NUCLEOTIDE SEQUENCE [LARGE SCALE GENOMIC DNA]</scope>
    <source>
        <strain evidence="1 2">UAMH7299</strain>
    </source>
</reference>
<dbReference type="Proteomes" id="UP000224634">
    <property type="component" value="Unassembled WGS sequence"/>
</dbReference>
<name>A0A2B7YSS5_POLH7</name>
<gene>
    <name evidence="1" type="ORF">AJ80_02010</name>
</gene>
<dbReference type="AlphaFoldDB" id="A0A2B7YSS5"/>
<dbReference type="SUPFAM" id="SSF53067">
    <property type="entry name" value="Actin-like ATPase domain"/>
    <property type="match status" value="1"/>
</dbReference>
<dbReference type="Gene3D" id="3.30.420.40">
    <property type="match status" value="2"/>
</dbReference>
<accession>A0A2B7YSS5</accession>
<comment type="caution">
    <text evidence="1">The sequence shown here is derived from an EMBL/GenBank/DDBJ whole genome shotgun (WGS) entry which is preliminary data.</text>
</comment>
<dbReference type="Gene3D" id="3.90.640.10">
    <property type="entry name" value="Actin, Chain A, domain 4"/>
    <property type="match status" value="1"/>
</dbReference>
<proteinExistence type="predicted"/>
<sequence length="608" mass="69116">MESLEEWTPDIVVGIDFGMTFTGAAYSFTPRWSHLKTIQRWPGTLPSELANKAPTCVEYRPDCMEIKGWGFLCNPEEEASDIKEFFKLHLSPHYQEDYPGAPSRREAQRWFRDYIREIYKHVVATLSNTFPLFPSRRVEFIFSVPTTWKDPRMIEEVRGLIDEAIHSDSPNHRAVIGLTEAEAAAVYACKQLYQKDDVILICDAGGGTTDVNVLKLVSSPGAPIRLQQLNNVEGRPIGSVFIDKSIHHLICQRLERIRHCLGRPPNEIAWKMISGRFQRFKCSFGEDAISTLPSLKLDVPTLGRGSSFPEAEIYNGQMSIAREEIQRCFDDKIDDMCDFIDVQLDRMHLMHPFEHMSYLVLSGGFGSSAYVRQRLCARYSSETAVKKPNAESIQVITADEPYLAVVHGLVMNRAQQLERGVVYLGSRCCRVSYGIICSVPYNAQRHLGEPVKIDSRDKKTYAINQIDWIVKQGEPIPPTGLSRPFGIKVEPGQINDPWKVHVVMSTLPARELPQSMTHDGAKSVCILSVYTEGVEKKLKNRHWYNSDPAYWMVKFNVKVVVGPADLKFELWSENKQIRSSKHEPIAVAWTPYKKETEGEVSSDQKFLL</sequence>
<dbReference type="InterPro" id="IPR043129">
    <property type="entry name" value="ATPase_NBD"/>
</dbReference>